<evidence type="ECO:0000256" key="1">
    <source>
        <dbReference type="SAM" id="Phobius"/>
    </source>
</evidence>
<evidence type="ECO:0000313" key="3">
    <source>
        <dbReference type="Proteomes" id="UP000597762"/>
    </source>
</evidence>
<feature type="transmembrane region" description="Helical" evidence="1">
    <location>
        <begin position="67"/>
        <end position="84"/>
    </location>
</feature>
<name>A0A812D6B6_ACAPH</name>
<evidence type="ECO:0000313" key="2">
    <source>
        <dbReference type="EMBL" id="CAE1286530.1"/>
    </source>
</evidence>
<proteinExistence type="predicted"/>
<dbReference type="Proteomes" id="UP000597762">
    <property type="component" value="Unassembled WGS sequence"/>
</dbReference>
<feature type="transmembrane region" description="Helical" evidence="1">
    <location>
        <begin position="43"/>
        <end position="61"/>
    </location>
</feature>
<reference evidence="2" key="1">
    <citation type="submission" date="2021-01" db="EMBL/GenBank/DDBJ databases">
        <authorList>
            <person name="Li R."/>
            <person name="Bekaert M."/>
        </authorList>
    </citation>
    <scope>NUCLEOTIDE SEQUENCE</scope>
    <source>
        <strain evidence="2">Farmed</strain>
    </source>
</reference>
<accession>A0A812D6B6</accession>
<organism evidence="2 3">
    <name type="scientific">Acanthosepion pharaonis</name>
    <name type="common">Pharaoh cuttlefish</name>
    <name type="synonym">Sepia pharaonis</name>
    <dbReference type="NCBI Taxonomy" id="158019"/>
    <lineage>
        <taxon>Eukaryota</taxon>
        <taxon>Metazoa</taxon>
        <taxon>Spiralia</taxon>
        <taxon>Lophotrochozoa</taxon>
        <taxon>Mollusca</taxon>
        <taxon>Cephalopoda</taxon>
        <taxon>Coleoidea</taxon>
        <taxon>Decapodiformes</taxon>
        <taxon>Sepiida</taxon>
        <taxon>Sepiina</taxon>
        <taxon>Sepiidae</taxon>
        <taxon>Acanthosepion</taxon>
    </lineage>
</organism>
<protein>
    <submittedName>
        <fullName evidence="2">Uncharacterized protein</fullName>
    </submittedName>
</protein>
<comment type="caution">
    <text evidence="2">The sequence shown here is derived from an EMBL/GenBank/DDBJ whole genome shotgun (WGS) entry which is preliminary data.</text>
</comment>
<dbReference type="AlphaFoldDB" id="A0A812D6B6"/>
<keyword evidence="3" id="KW-1185">Reference proteome</keyword>
<feature type="transmembrane region" description="Helical" evidence="1">
    <location>
        <begin position="96"/>
        <end position="119"/>
    </location>
</feature>
<keyword evidence="1" id="KW-0812">Transmembrane</keyword>
<sequence length="160" mass="18874">MRSNKTLSQKGCWLPGIVKETRAKCQLSHMSTKERENETKTNFLEIINQGFFFLFFCLFLFIFRPFFLSFSSLSSFFFVFFIRCHRQPSTLSDISFPLFLFLLHPSLFALFIVFFFIFFCHRFPSPPLPSPSTFSSPLRMSHVSTMTEFRTSFLVVCLPY</sequence>
<dbReference type="EMBL" id="CAHIKZ030002412">
    <property type="protein sequence ID" value="CAE1286530.1"/>
    <property type="molecule type" value="Genomic_DNA"/>
</dbReference>
<gene>
    <name evidence="2" type="ORF">SPHA_46079</name>
</gene>
<keyword evidence="1" id="KW-0472">Membrane</keyword>
<keyword evidence="1" id="KW-1133">Transmembrane helix</keyword>